<keyword evidence="1" id="KW-0472">Membrane</keyword>
<reference evidence="2" key="1">
    <citation type="submission" date="2023-02" db="EMBL/GenBank/DDBJ databases">
        <title>Genome of toxic invasive species Heracleum sosnowskyi carries increased number of genes despite the absence of recent whole-genome duplications.</title>
        <authorList>
            <person name="Schelkunov M."/>
            <person name="Shtratnikova V."/>
            <person name="Makarenko M."/>
            <person name="Klepikova A."/>
            <person name="Omelchenko D."/>
            <person name="Novikova G."/>
            <person name="Obukhova E."/>
            <person name="Bogdanov V."/>
            <person name="Penin A."/>
            <person name="Logacheva M."/>
        </authorList>
    </citation>
    <scope>NUCLEOTIDE SEQUENCE</scope>
    <source>
        <strain evidence="2">Hsosn_3</strain>
        <tissue evidence="2">Leaf</tissue>
    </source>
</reference>
<dbReference type="AlphaFoldDB" id="A0AAD8MII0"/>
<keyword evidence="3" id="KW-1185">Reference proteome</keyword>
<accession>A0AAD8MII0</accession>
<name>A0AAD8MII0_9APIA</name>
<sequence length="147" mass="16932">MSLNNFTSNSKAERWLRDVCGNWLVVKTAWTSSNAGRRFMACDRCRYFRWVDGPLCERARLIIPGLLRRINNLERQQQEMECRRVGLCPDEGERSMVCSKSASKSTEENKSSEEIKSSSNIPLTLLIVTWIAIFVYIICKTGDVEEM</sequence>
<evidence type="ECO:0000256" key="1">
    <source>
        <dbReference type="SAM" id="Phobius"/>
    </source>
</evidence>
<evidence type="ECO:0000313" key="2">
    <source>
        <dbReference type="EMBL" id="KAK1374117.1"/>
    </source>
</evidence>
<proteinExistence type="predicted"/>
<feature type="transmembrane region" description="Helical" evidence="1">
    <location>
        <begin position="121"/>
        <end position="139"/>
    </location>
</feature>
<evidence type="ECO:0008006" key="4">
    <source>
        <dbReference type="Google" id="ProtNLM"/>
    </source>
</evidence>
<gene>
    <name evidence="2" type="ORF">POM88_030310</name>
</gene>
<reference evidence="2" key="2">
    <citation type="submission" date="2023-05" db="EMBL/GenBank/DDBJ databases">
        <authorList>
            <person name="Schelkunov M.I."/>
        </authorList>
    </citation>
    <scope>NUCLEOTIDE SEQUENCE</scope>
    <source>
        <strain evidence="2">Hsosn_3</strain>
        <tissue evidence="2">Leaf</tissue>
    </source>
</reference>
<comment type="caution">
    <text evidence="2">The sequence shown here is derived from an EMBL/GenBank/DDBJ whole genome shotgun (WGS) entry which is preliminary data.</text>
</comment>
<dbReference type="EMBL" id="JAUIZM010000007">
    <property type="protein sequence ID" value="KAK1374117.1"/>
    <property type="molecule type" value="Genomic_DNA"/>
</dbReference>
<evidence type="ECO:0000313" key="3">
    <source>
        <dbReference type="Proteomes" id="UP001237642"/>
    </source>
</evidence>
<protein>
    <recommendedName>
        <fullName evidence="4">Zinc finger GRF-type domain-containing protein</fullName>
    </recommendedName>
</protein>
<organism evidence="2 3">
    <name type="scientific">Heracleum sosnowskyi</name>
    <dbReference type="NCBI Taxonomy" id="360622"/>
    <lineage>
        <taxon>Eukaryota</taxon>
        <taxon>Viridiplantae</taxon>
        <taxon>Streptophyta</taxon>
        <taxon>Embryophyta</taxon>
        <taxon>Tracheophyta</taxon>
        <taxon>Spermatophyta</taxon>
        <taxon>Magnoliopsida</taxon>
        <taxon>eudicotyledons</taxon>
        <taxon>Gunneridae</taxon>
        <taxon>Pentapetalae</taxon>
        <taxon>asterids</taxon>
        <taxon>campanulids</taxon>
        <taxon>Apiales</taxon>
        <taxon>Apiaceae</taxon>
        <taxon>Apioideae</taxon>
        <taxon>apioid superclade</taxon>
        <taxon>Tordylieae</taxon>
        <taxon>Tordyliinae</taxon>
        <taxon>Heracleum</taxon>
    </lineage>
</organism>
<dbReference type="PANTHER" id="PTHR33248">
    <property type="entry name" value="ZINC ION-BINDING PROTEIN"/>
    <property type="match status" value="1"/>
</dbReference>
<dbReference type="Proteomes" id="UP001237642">
    <property type="component" value="Unassembled WGS sequence"/>
</dbReference>
<keyword evidence="1" id="KW-1133">Transmembrane helix</keyword>
<keyword evidence="1" id="KW-0812">Transmembrane</keyword>